<dbReference type="Gene3D" id="3.40.630.30">
    <property type="match status" value="1"/>
</dbReference>
<dbReference type="AlphaFoldDB" id="V5SD34"/>
<dbReference type="GO" id="GO:0005737">
    <property type="term" value="C:cytoplasm"/>
    <property type="evidence" value="ECO:0007669"/>
    <property type="project" value="TreeGrafter"/>
</dbReference>
<keyword evidence="6" id="KW-1185">Reference proteome</keyword>
<dbReference type="KEGG" id="hni:W911_05500"/>
<evidence type="ECO:0000256" key="3">
    <source>
        <dbReference type="ARBA" id="ARBA00038502"/>
    </source>
</evidence>
<comment type="similarity">
    <text evidence="3">Belongs to the acetyltransferase family. RimJ subfamily.</text>
</comment>
<dbReference type="HOGENOM" id="CLU_013985_40_1_5"/>
<protein>
    <submittedName>
        <fullName evidence="5">GCN5 family N-acetyltransferase</fullName>
    </submittedName>
</protein>
<dbReference type="Proteomes" id="UP000018542">
    <property type="component" value="Chromosome"/>
</dbReference>
<evidence type="ECO:0000313" key="5">
    <source>
        <dbReference type="EMBL" id="AHB47970.1"/>
    </source>
</evidence>
<dbReference type="OrthoDB" id="9801669at2"/>
<dbReference type="EMBL" id="CP006912">
    <property type="protein sequence ID" value="AHB47970.1"/>
    <property type="molecule type" value="Genomic_DNA"/>
</dbReference>
<dbReference type="Pfam" id="PF13302">
    <property type="entry name" value="Acetyltransf_3"/>
    <property type="match status" value="1"/>
</dbReference>
<sequence>MAFLRAGHPSEWTVLQGRGVWLRPPQSSDYGPWAELRTLSRAHLTPWEPAWPRDDLTKSAYRRRLKFYQREARDDLGYAFLLFQSESDRLIGGVTLSNVRRGVTQSAMLGYWMGLPFAGQGFMSAAVRTALPHAFETLRLHRVEAAVQPTNDASIRVLRSVGFIEEGLARRYLKINGVWQDHLMFAMLAEDWMTREVRV</sequence>
<dbReference type="InterPro" id="IPR051531">
    <property type="entry name" value="N-acetyltransferase"/>
</dbReference>
<dbReference type="InterPro" id="IPR000182">
    <property type="entry name" value="GNAT_dom"/>
</dbReference>
<accession>V5SD34</accession>
<proteinExistence type="inferred from homology"/>
<evidence type="ECO:0000256" key="1">
    <source>
        <dbReference type="ARBA" id="ARBA00022679"/>
    </source>
</evidence>
<dbReference type="PANTHER" id="PTHR43792:SF8">
    <property type="entry name" value="[RIBOSOMAL PROTEIN US5]-ALANINE N-ACETYLTRANSFERASE"/>
    <property type="match status" value="1"/>
</dbReference>
<evidence type="ECO:0000259" key="4">
    <source>
        <dbReference type="PROSITE" id="PS51186"/>
    </source>
</evidence>
<organism evidence="5 6">
    <name type="scientific">Hyphomicrobium nitrativorans NL23</name>
    <dbReference type="NCBI Taxonomy" id="1029756"/>
    <lineage>
        <taxon>Bacteria</taxon>
        <taxon>Pseudomonadati</taxon>
        <taxon>Pseudomonadota</taxon>
        <taxon>Alphaproteobacteria</taxon>
        <taxon>Hyphomicrobiales</taxon>
        <taxon>Hyphomicrobiaceae</taxon>
        <taxon>Hyphomicrobium</taxon>
    </lineage>
</organism>
<dbReference type="InterPro" id="IPR016181">
    <property type="entry name" value="Acyl_CoA_acyltransferase"/>
</dbReference>
<dbReference type="RefSeq" id="WP_023786501.1">
    <property type="nucleotide sequence ID" value="NC_022997.1"/>
</dbReference>
<keyword evidence="1 5" id="KW-0808">Transferase</keyword>
<evidence type="ECO:0000313" key="6">
    <source>
        <dbReference type="Proteomes" id="UP000018542"/>
    </source>
</evidence>
<dbReference type="PROSITE" id="PS51186">
    <property type="entry name" value="GNAT"/>
    <property type="match status" value="1"/>
</dbReference>
<name>V5SD34_9HYPH</name>
<dbReference type="PANTHER" id="PTHR43792">
    <property type="entry name" value="GNAT FAMILY, PUTATIVE (AFU_ORTHOLOGUE AFUA_3G00765)-RELATED-RELATED"/>
    <property type="match status" value="1"/>
</dbReference>
<dbReference type="SUPFAM" id="SSF55729">
    <property type="entry name" value="Acyl-CoA N-acyltransferases (Nat)"/>
    <property type="match status" value="1"/>
</dbReference>
<feature type="domain" description="N-acetyltransferase" evidence="4">
    <location>
        <begin position="34"/>
        <end position="190"/>
    </location>
</feature>
<keyword evidence="2" id="KW-0012">Acyltransferase</keyword>
<dbReference type="PATRIC" id="fig|1029756.8.peg.1157"/>
<evidence type="ECO:0000256" key="2">
    <source>
        <dbReference type="ARBA" id="ARBA00023315"/>
    </source>
</evidence>
<reference evidence="5 6" key="1">
    <citation type="journal article" date="2014" name="Genome Announc.">
        <title>Complete Genome Sequence of Hyphomicrobium nitrativorans Strain NL23, a Denitrifying Bacterium Isolated from Biofilm of a Methanol-Fed Denitrification System Treating Seawater at the Montreal Biodome.</title>
        <authorList>
            <person name="Martineau C."/>
            <person name="Villeneuve C."/>
            <person name="Mauffrey F."/>
            <person name="Villemur R."/>
        </authorList>
    </citation>
    <scope>NUCLEOTIDE SEQUENCE [LARGE SCALE GENOMIC DNA]</scope>
    <source>
        <strain evidence="5">NL23</strain>
    </source>
</reference>
<gene>
    <name evidence="5" type="ORF">W911_05500</name>
</gene>
<dbReference type="STRING" id="1029756.W911_05500"/>
<dbReference type="GO" id="GO:0008999">
    <property type="term" value="F:protein-N-terminal-alanine acetyltransferase activity"/>
    <property type="evidence" value="ECO:0007669"/>
    <property type="project" value="TreeGrafter"/>
</dbReference>